<dbReference type="InterPro" id="IPR000182">
    <property type="entry name" value="GNAT_dom"/>
</dbReference>
<dbReference type="eggNOG" id="COG1670">
    <property type="taxonomic scope" value="Bacteria"/>
</dbReference>
<keyword evidence="2" id="KW-0808">Transferase</keyword>
<dbReference type="Gene3D" id="3.40.630.30">
    <property type="match status" value="1"/>
</dbReference>
<gene>
    <name evidence="2" type="primary">ydaF_3</name>
    <name evidence="2" type="ORF">BRLA_c020560</name>
</gene>
<protein>
    <submittedName>
        <fullName evidence="2">Putative ribosomal N-acetyltransferase YdaF</fullName>
        <ecNumber evidence="2">2.3.1.-</ecNumber>
    </submittedName>
</protein>
<evidence type="ECO:0000313" key="2">
    <source>
        <dbReference type="EMBL" id="AIG26377.1"/>
    </source>
</evidence>
<dbReference type="InterPro" id="IPR051531">
    <property type="entry name" value="N-acetyltransferase"/>
</dbReference>
<dbReference type="PANTHER" id="PTHR43792:SF9">
    <property type="entry name" value="RIBOSOMAL-PROTEIN-ALANINE ACETYLTRANSFERASE"/>
    <property type="match status" value="1"/>
</dbReference>
<accession>A0A075R1C6</accession>
<dbReference type="InterPro" id="IPR016181">
    <property type="entry name" value="Acyl_CoA_acyltransferase"/>
</dbReference>
<keyword evidence="3" id="KW-1185">Reference proteome</keyword>
<dbReference type="STRING" id="1042163.BRLA_c020560"/>
<dbReference type="EMBL" id="CP007806">
    <property type="protein sequence ID" value="AIG26377.1"/>
    <property type="molecule type" value="Genomic_DNA"/>
</dbReference>
<reference evidence="2 3" key="1">
    <citation type="journal article" date="2011" name="J. Bacteriol.">
        <title>Genome sequence of Brevibacillus laterosporus LMG 15441, a pathogen of invertebrates.</title>
        <authorList>
            <person name="Djukic M."/>
            <person name="Poehlein A."/>
            <person name="Thurmer A."/>
            <person name="Daniel R."/>
        </authorList>
    </citation>
    <scope>NUCLEOTIDE SEQUENCE [LARGE SCALE GENOMIC DNA]</scope>
    <source>
        <strain evidence="2 3">LMG 15441</strain>
    </source>
</reference>
<dbReference type="GO" id="GO:0008999">
    <property type="term" value="F:protein-N-terminal-alanine acetyltransferase activity"/>
    <property type="evidence" value="ECO:0007669"/>
    <property type="project" value="TreeGrafter"/>
</dbReference>
<dbReference type="KEGG" id="blr:BRLA_c020560"/>
<dbReference type="SUPFAM" id="SSF55729">
    <property type="entry name" value="Acyl-CoA N-acyltransferases (Nat)"/>
    <property type="match status" value="1"/>
</dbReference>
<evidence type="ECO:0000313" key="3">
    <source>
        <dbReference type="Proteomes" id="UP000005850"/>
    </source>
</evidence>
<dbReference type="AlphaFoldDB" id="A0A075R1C6"/>
<dbReference type="GO" id="GO:0005737">
    <property type="term" value="C:cytoplasm"/>
    <property type="evidence" value="ECO:0007669"/>
    <property type="project" value="TreeGrafter"/>
</dbReference>
<organism evidence="2 3">
    <name type="scientific">Brevibacillus laterosporus LMG 15441</name>
    <dbReference type="NCBI Taxonomy" id="1042163"/>
    <lineage>
        <taxon>Bacteria</taxon>
        <taxon>Bacillati</taxon>
        <taxon>Bacillota</taxon>
        <taxon>Bacilli</taxon>
        <taxon>Bacillales</taxon>
        <taxon>Paenibacillaceae</taxon>
        <taxon>Brevibacillus</taxon>
    </lineage>
</organism>
<dbReference type="PANTHER" id="PTHR43792">
    <property type="entry name" value="GNAT FAMILY, PUTATIVE (AFU_ORTHOLOGUE AFUA_3G00765)-RELATED-RELATED"/>
    <property type="match status" value="1"/>
</dbReference>
<proteinExistence type="predicted"/>
<dbReference type="Proteomes" id="UP000005850">
    <property type="component" value="Chromosome"/>
</dbReference>
<keyword evidence="2" id="KW-0012">Acyltransferase</keyword>
<sequence length="186" mass="21840">MNPEHIFPKLETERLILRQLQPSDAPALFHYFSKDEVMKYYDLETFSELEQAENLISLFNERYMAKQGIRWGITQKADDVVIGTCGYHNVRTEHSKAEIGYELSPTFWQQGIMTEAVQAIIKFGFSQWNLNRIEAFINPENEGSRKLLTKIGLREEGFLKEYFFEKGCFVDAVIFAILRKEFTHKR</sequence>
<evidence type="ECO:0000259" key="1">
    <source>
        <dbReference type="PROSITE" id="PS51186"/>
    </source>
</evidence>
<dbReference type="RefSeq" id="WP_003337232.1">
    <property type="nucleotide sequence ID" value="NZ_CP007806.1"/>
</dbReference>
<dbReference type="HOGENOM" id="CLU_013985_3_6_9"/>
<dbReference type="PROSITE" id="PS51186">
    <property type="entry name" value="GNAT"/>
    <property type="match status" value="1"/>
</dbReference>
<dbReference type="Pfam" id="PF13302">
    <property type="entry name" value="Acetyltransf_3"/>
    <property type="match status" value="1"/>
</dbReference>
<name>A0A075R1C6_BRELA</name>
<dbReference type="EC" id="2.3.1.-" evidence="2"/>
<feature type="domain" description="N-acetyltransferase" evidence="1">
    <location>
        <begin position="15"/>
        <end position="180"/>
    </location>
</feature>